<dbReference type="SUPFAM" id="SSF56176">
    <property type="entry name" value="FAD-binding/transporter-associated domain-like"/>
    <property type="match status" value="1"/>
</dbReference>
<keyword evidence="7" id="KW-1185">Reference proteome</keyword>
<evidence type="ECO:0000256" key="3">
    <source>
        <dbReference type="ARBA" id="ARBA00022630"/>
    </source>
</evidence>
<evidence type="ECO:0000256" key="1">
    <source>
        <dbReference type="ARBA" id="ARBA00001974"/>
    </source>
</evidence>
<evidence type="ECO:0000256" key="5">
    <source>
        <dbReference type="ARBA" id="ARBA00023002"/>
    </source>
</evidence>
<evidence type="ECO:0000256" key="2">
    <source>
        <dbReference type="ARBA" id="ARBA00005466"/>
    </source>
</evidence>
<sequence length="99" mass="10652">LQICRLDGSYPHRWGATPVGVAGGFPLGGGYSLLSPSLGLGLNNIVEVELVTADGQLRKVNECSHPDLFWAVRGGGGTWRATTKITYRTYPKSELFSES</sequence>
<comment type="cofactor">
    <cofactor evidence="1">
        <name>FAD</name>
        <dbReference type="ChEBI" id="CHEBI:57692"/>
    </cofactor>
</comment>
<dbReference type="GO" id="GO:0016491">
    <property type="term" value="F:oxidoreductase activity"/>
    <property type="evidence" value="ECO:0007669"/>
    <property type="project" value="UniProtKB-KW"/>
</dbReference>
<feature type="non-terminal residue" evidence="6">
    <location>
        <position position="1"/>
    </location>
</feature>
<dbReference type="Proteomes" id="UP000027456">
    <property type="component" value="Unassembled WGS sequence"/>
</dbReference>
<keyword evidence="5" id="KW-0560">Oxidoreductase</keyword>
<dbReference type="InterPro" id="IPR050416">
    <property type="entry name" value="FAD-linked_Oxidoreductase"/>
</dbReference>
<gene>
    <name evidence="6" type="ORF">V565_133590</name>
</gene>
<reference evidence="6 7" key="1">
    <citation type="submission" date="2013-12" db="EMBL/GenBank/DDBJ databases">
        <authorList>
            <person name="Cubeta M."/>
            <person name="Pakala S."/>
            <person name="Fedorova N."/>
            <person name="Thomas E."/>
            <person name="Dean R."/>
            <person name="Jabaji S."/>
            <person name="Neate S."/>
            <person name="Toda T."/>
            <person name="Tavantzis S."/>
            <person name="Vilgalys R."/>
            <person name="Bharathan N."/>
            <person name="Pakala S."/>
            <person name="Losada L.S."/>
            <person name="Zafar N."/>
            <person name="Nierman W."/>
        </authorList>
    </citation>
    <scope>NUCLEOTIDE SEQUENCE [LARGE SCALE GENOMIC DNA]</scope>
    <source>
        <strain evidence="6 7">123E</strain>
    </source>
</reference>
<proteinExistence type="inferred from homology"/>
<comment type="similarity">
    <text evidence="2">Belongs to the oxygen-dependent FAD-linked oxidoreductase family.</text>
</comment>
<dbReference type="EMBL" id="AZST01000575">
    <property type="protein sequence ID" value="KEP48112.1"/>
    <property type="molecule type" value="Genomic_DNA"/>
</dbReference>
<organism evidence="6 7">
    <name type="scientific">Rhizoctonia solani 123E</name>
    <dbReference type="NCBI Taxonomy" id="1423351"/>
    <lineage>
        <taxon>Eukaryota</taxon>
        <taxon>Fungi</taxon>
        <taxon>Dikarya</taxon>
        <taxon>Basidiomycota</taxon>
        <taxon>Agaricomycotina</taxon>
        <taxon>Agaricomycetes</taxon>
        <taxon>Cantharellales</taxon>
        <taxon>Ceratobasidiaceae</taxon>
        <taxon>Rhizoctonia</taxon>
    </lineage>
</organism>
<keyword evidence="4" id="KW-0274">FAD</keyword>
<dbReference type="HOGENOM" id="CLU_2326459_0_0_1"/>
<dbReference type="PANTHER" id="PTHR42973">
    <property type="entry name" value="BINDING OXIDOREDUCTASE, PUTATIVE (AFU_ORTHOLOGUE AFUA_1G17690)-RELATED"/>
    <property type="match status" value="1"/>
</dbReference>
<dbReference type="InterPro" id="IPR016169">
    <property type="entry name" value="FAD-bd_PCMH_sub2"/>
</dbReference>
<dbReference type="GO" id="GO:0050660">
    <property type="term" value="F:flavin adenine dinucleotide binding"/>
    <property type="evidence" value="ECO:0007669"/>
    <property type="project" value="InterPro"/>
</dbReference>
<dbReference type="STRING" id="1423351.A0A074SDI5"/>
<evidence type="ECO:0000313" key="6">
    <source>
        <dbReference type="EMBL" id="KEP48112.1"/>
    </source>
</evidence>
<dbReference type="PANTHER" id="PTHR42973:SF39">
    <property type="entry name" value="FAD-BINDING PCMH-TYPE DOMAIN-CONTAINING PROTEIN"/>
    <property type="match status" value="1"/>
</dbReference>
<dbReference type="AlphaFoldDB" id="A0A074SDI5"/>
<keyword evidence="3" id="KW-0285">Flavoprotein</keyword>
<protein>
    <submittedName>
        <fullName evidence="6">FAD-binding domain protein</fullName>
    </submittedName>
</protein>
<name>A0A074SDI5_9AGAM</name>
<dbReference type="Gene3D" id="3.30.465.10">
    <property type="match status" value="1"/>
</dbReference>
<evidence type="ECO:0000256" key="4">
    <source>
        <dbReference type="ARBA" id="ARBA00022827"/>
    </source>
</evidence>
<evidence type="ECO:0000313" key="7">
    <source>
        <dbReference type="Proteomes" id="UP000027456"/>
    </source>
</evidence>
<dbReference type="OrthoDB" id="9983560at2759"/>
<accession>A0A074SDI5</accession>
<dbReference type="InterPro" id="IPR036318">
    <property type="entry name" value="FAD-bd_PCMH-like_sf"/>
</dbReference>
<comment type="caution">
    <text evidence="6">The sequence shown here is derived from an EMBL/GenBank/DDBJ whole genome shotgun (WGS) entry which is preliminary data.</text>
</comment>